<organism evidence="2 3">
    <name type="scientific">Favolaschia claudopus</name>
    <dbReference type="NCBI Taxonomy" id="2862362"/>
    <lineage>
        <taxon>Eukaryota</taxon>
        <taxon>Fungi</taxon>
        <taxon>Dikarya</taxon>
        <taxon>Basidiomycota</taxon>
        <taxon>Agaricomycotina</taxon>
        <taxon>Agaricomycetes</taxon>
        <taxon>Agaricomycetidae</taxon>
        <taxon>Agaricales</taxon>
        <taxon>Marasmiineae</taxon>
        <taxon>Mycenaceae</taxon>
        <taxon>Favolaschia</taxon>
    </lineage>
</organism>
<evidence type="ECO:0000313" key="2">
    <source>
        <dbReference type="EMBL" id="KAK6997192.1"/>
    </source>
</evidence>
<comment type="caution">
    <text evidence="2">The sequence shown here is derived from an EMBL/GenBank/DDBJ whole genome shotgun (WGS) entry which is preliminary data.</text>
</comment>
<feature type="non-terminal residue" evidence="2">
    <location>
        <position position="1"/>
    </location>
</feature>
<accession>A0AAW0A156</accession>
<evidence type="ECO:0000313" key="3">
    <source>
        <dbReference type="Proteomes" id="UP001362999"/>
    </source>
</evidence>
<gene>
    <name evidence="2" type="ORF">R3P38DRAFT_2563851</name>
    <name evidence="1" type="ORF">R3P38DRAFT_2572012</name>
</gene>
<dbReference type="EMBL" id="JAWWNJ010000116">
    <property type="protein sequence ID" value="KAK6991629.1"/>
    <property type="molecule type" value="Genomic_DNA"/>
</dbReference>
<reference evidence="2 3" key="1">
    <citation type="journal article" date="2024" name="J Genomics">
        <title>Draft genome sequencing and assembly of Favolaschia claudopus CIRM-BRFM 2984 isolated from oak limbs.</title>
        <authorList>
            <person name="Navarro D."/>
            <person name="Drula E."/>
            <person name="Chaduli D."/>
            <person name="Cazenave R."/>
            <person name="Ahrendt S."/>
            <person name="Wang J."/>
            <person name="Lipzen A."/>
            <person name="Daum C."/>
            <person name="Barry K."/>
            <person name="Grigoriev I.V."/>
            <person name="Favel A."/>
            <person name="Rosso M.N."/>
            <person name="Martin F."/>
        </authorList>
    </citation>
    <scope>NUCLEOTIDE SEQUENCE [LARGE SCALE GENOMIC DNA]</scope>
    <source>
        <strain evidence="2 3">CIRM-BRFM 2984</strain>
    </source>
</reference>
<dbReference type="AlphaFoldDB" id="A0AAW0A156"/>
<protein>
    <submittedName>
        <fullName evidence="2">Uncharacterized protein</fullName>
    </submittedName>
</protein>
<sequence length="95" mass="10704">FQLAKPLYSVIILRTTPQPGALRAILEAQQEIGRFMKEVRVEGAFGDAMETILCSAPNITDVFFTLNLWPRDDVRGLCRGLSPIGMNENRKRKRG</sequence>
<name>A0AAW0A156_9AGAR</name>
<proteinExistence type="predicted"/>
<dbReference type="Proteomes" id="UP001362999">
    <property type="component" value="Unassembled WGS sequence"/>
</dbReference>
<evidence type="ECO:0000313" key="1">
    <source>
        <dbReference type="EMBL" id="KAK6991629.1"/>
    </source>
</evidence>
<keyword evidence="3" id="KW-1185">Reference proteome</keyword>
<dbReference type="EMBL" id="JAWWNJ010000093">
    <property type="protein sequence ID" value="KAK6997192.1"/>
    <property type="molecule type" value="Genomic_DNA"/>
</dbReference>